<evidence type="ECO:0000313" key="1">
    <source>
        <dbReference type="EMBL" id="KAF9678680.1"/>
    </source>
</evidence>
<dbReference type="Proteomes" id="UP000657918">
    <property type="component" value="Unassembled WGS sequence"/>
</dbReference>
<sequence>MDGLMDEIREVLDHCDPAWNPSDAVDFHGQTLLHILKKTRQERPKAMEEMIVLGRNNMPAPFSRYLSAGI</sequence>
<gene>
    <name evidence="1" type="ORF">SADUNF_Sadunf07G0060200</name>
</gene>
<name>A0A835MV93_9ROSI</name>
<protein>
    <submittedName>
        <fullName evidence="1">Uncharacterized protein</fullName>
    </submittedName>
</protein>
<organism evidence="1 2">
    <name type="scientific">Salix dunnii</name>
    <dbReference type="NCBI Taxonomy" id="1413687"/>
    <lineage>
        <taxon>Eukaryota</taxon>
        <taxon>Viridiplantae</taxon>
        <taxon>Streptophyta</taxon>
        <taxon>Embryophyta</taxon>
        <taxon>Tracheophyta</taxon>
        <taxon>Spermatophyta</taxon>
        <taxon>Magnoliopsida</taxon>
        <taxon>eudicotyledons</taxon>
        <taxon>Gunneridae</taxon>
        <taxon>Pentapetalae</taxon>
        <taxon>rosids</taxon>
        <taxon>fabids</taxon>
        <taxon>Malpighiales</taxon>
        <taxon>Salicaceae</taxon>
        <taxon>Saliceae</taxon>
        <taxon>Salix</taxon>
    </lineage>
</organism>
<reference evidence="1 2" key="1">
    <citation type="submission" date="2020-10" db="EMBL/GenBank/DDBJ databases">
        <title>Plant Genome Project.</title>
        <authorList>
            <person name="Zhang R.-G."/>
        </authorList>
    </citation>
    <scope>NUCLEOTIDE SEQUENCE [LARGE SCALE GENOMIC DNA]</scope>
    <source>
        <strain evidence="1">FAFU-HL-1</strain>
        <tissue evidence="1">Leaf</tissue>
    </source>
</reference>
<dbReference type="OrthoDB" id="194358at2759"/>
<evidence type="ECO:0000313" key="2">
    <source>
        <dbReference type="Proteomes" id="UP000657918"/>
    </source>
</evidence>
<dbReference type="AlphaFoldDB" id="A0A835MV93"/>
<dbReference type="EMBL" id="JADGMS010000007">
    <property type="protein sequence ID" value="KAF9678680.1"/>
    <property type="molecule type" value="Genomic_DNA"/>
</dbReference>
<comment type="caution">
    <text evidence="1">The sequence shown here is derived from an EMBL/GenBank/DDBJ whole genome shotgun (WGS) entry which is preliminary data.</text>
</comment>
<keyword evidence="2" id="KW-1185">Reference proteome</keyword>
<proteinExistence type="predicted"/>
<accession>A0A835MV93</accession>